<dbReference type="Proteomes" id="UP000268014">
    <property type="component" value="Unassembled WGS sequence"/>
</dbReference>
<evidence type="ECO:0000256" key="1">
    <source>
        <dbReference type="SAM" id="MobiDB-lite"/>
    </source>
</evidence>
<accession>A0A0N4VVG1</accession>
<dbReference type="EMBL" id="UZAF01001601">
    <property type="protein sequence ID" value="VDO08748.1"/>
    <property type="molecule type" value="Genomic_DNA"/>
</dbReference>
<protein>
    <submittedName>
        <fullName evidence="4">DUF904 domain-containing protein</fullName>
    </submittedName>
</protein>
<evidence type="ECO:0000313" key="3">
    <source>
        <dbReference type="Proteomes" id="UP000268014"/>
    </source>
</evidence>
<sequence>MDTSAGPGHRLALRVLAQLVLTSASKRAGSTSESESMNGELSNLRSELDRMQAVDMRKDIRISELIKELDATKCRVEALEGK</sequence>
<keyword evidence="3" id="KW-1185">Reference proteome</keyword>
<evidence type="ECO:0000313" key="2">
    <source>
        <dbReference type="EMBL" id="VDO08748.1"/>
    </source>
</evidence>
<evidence type="ECO:0000313" key="4">
    <source>
        <dbReference type="WBParaSite" id="HPLM_0000128101-mRNA-1"/>
    </source>
</evidence>
<dbReference type="WBParaSite" id="HPLM_0000128101-mRNA-1">
    <property type="protein sequence ID" value="HPLM_0000128101-mRNA-1"/>
    <property type="gene ID" value="HPLM_0000128101"/>
</dbReference>
<dbReference type="AlphaFoldDB" id="A0A0N4VVG1"/>
<name>A0A0N4VVG1_HAEPC</name>
<dbReference type="OrthoDB" id="5866605at2759"/>
<feature type="region of interest" description="Disordered" evidence="1">
    <location>
        <begin position="25"/>
        <end position="44"/>
    </location>
</feature>
<organism evidence="4">
    <name type="scientific">Haemonchus placei</name>
    <name type="common">Barber's pole worm</name>
    <dbReference type="NCBI Taxonomy" id="6290"/>
    <lineage>
        <taxon>Eukaryota</taxon>
        <taxon>Metazoa</taxon>
        <taxon>Ecdysozoa</taxon>
        <taxon>Nematoda</taxon>
        <taxon>Chromadorea</taxon>
        <taxon>Rhabditida</taxon>
        <taxon>Rhabditina</taxon>
        <taxon>Rhabditomorpha</taxon>
        <taxon>Strongyloidea</taxon>
        <taxon>Trichostrongylidae</taxon>
        <taxon>Haemonchus</taxon>
    </lineage>
</organism>
<reference evidence="2 3" key="2">
    <citation type="submission" date="2018-11" db="EMBL/GenBank/DDBJ databases">
        <authorList>
            <consortium name="Pathogen Informatics"/>
        </authorList>
    </citation>
    <scope>NUCLEOTIDE SEQUENCE [LARGE SCALE GENOMIC DNA]</scope>
    <source>
        <strain evidence="2 3">MHpl1</strain>
    </source>
</reference>
<gene>
    <name evidence="2" type="ORF">HPLM_LOCUS1279</name>
</gene>
<proteinExistence type="predicted"/>
<reference evidence="4" key="1">
    <citation type="submission" date="2017-02" db="UniProtKB">
        <authorList>
            <consortium name="WormBaseParasite"/>
        </authorList>
    </citation>
    <scope>IDENTIFICATION</scope>
</reference>